<gene>
    <name evidence="3" type="ORF">UFOPK3241_00135</name>
</gene>
<evidence type="ECO:0000256" key="1">
    <source>
        <dbReference type="SAM" id="MobiDB-lite"/>
    </source>
</evidence>
<feature type="region of interest" description="Disordered" evidence="1">
    <location>
        <begin position="91"/>
        <end position="122"/>
    </location>
</feature>
<reference evidence="3" key="1">
    <citation type="submission" date="2020-05" db="EMBL/GenBank/DDBJ databases">
        <authorList>
            <person name="Chiriac C."/>
            <person name="Salcher M."/>
            <person name="Ghai R."/>
            <person name="Kavagutti S V."/>
        </authorList>
    </citation>
    <scope>NUCLEOTIDE SEQUENCE</scope>
</reference>
<dbReference type="InterPro" id="IPR036514">
    <property type="entry name" value="SGNH_hydro_sf"/>
</dbReference>
<proteinExistence type="predicted"/>
<dbReference type="AlphaFoldDB" id="A0A6J7B3N2"/>
<dbReference type="Pfam" id="PF13472">
    <property type="entry name" value="Lipase_GDSL_2"/>
    <property type="match status" value="1"/>
</dbReference>
<organism evidence="3">
    <name type="scientific">freshwater metagenome</name>
    <dbReference type="NCBI Taxonomy" id="449393"/>
    <lineage>
        <taxon>unclassified sequences</taxon>
        <taxon>metagenomes</taxon>
        <taxon>ecological metagenomes</taxon>
    </lineage>
</organism>
<feature type="domain" description="SGNH hydrolase-type esterase" evidence="2">
    <location>
        <begin position="330"/>
        <end position="494"/>
    </location>
</feature>
<protein>
    <submittedName>
        <fullName evidence="3">Unannotated protein</fullName>
    </submittedName>
</protein>
<evidence type="ECO:0000313" key="3">
    <source>
        <dbReference type="EMBL" id="CAB4839787.1"/>
    </source>
</evidence>
<evidence type="ECO:0000259" key="2">
    <source>
        <dbReference type="Pfam" id="PF13472"/>
    </source>
</evidence>
<dbReference type="Gene3D" id="3.40.50.1110">
    <property type="entry name" value="SGNH hydrolase"/>
    <property type="match status" value="1"/>
</dbReference>
<dbReference type="CDD" id="cd00229">
    <property type="entry name" value="SGNH_hydrolase"/>
    <property type="match status" value="1"/>
</dbReference>
<dbReference type="InterPro" id="IPR013830">
    <property type="entry name" value="SGNH_hydro"/>
</dbReference>
<dbReference type="EMBL" id="CAFAZX010000003">
    <property type="protein sequence ID" value="CAB4839787.1"/>
    <property type="molecule type" value="Genomic_DNA"/>
</dbReference>
<feature type="compositionally biased region" description="Low complexity" evidence="1">
    <location>
        <begin position="100"/>
        <end position="112"/>
    </location>
</feature>
<sequence length="510" mass="54763">MPQNNRRVIYFFTLISHDWRMRKSFALLLAATVIIGLTLGVANAAAPVVGKKCSKAGLSAKVAGDRFTCTKSGKKLIWKKVIPAVIKAAPSPSPTQTMDPAAATVAPSAPSAPSAPPEPTQTPAVAEIMTPITLSSFVSLAQSAMANSENAIPILDTANTVQVLEVKKNELPNFLFADTVQKFSFFGPTPLVEKDSSRLHGLSLVSADGRKVYQSDSAIPPWGVGFDFTSDDPKGRFIVETSATDNSGTYSWRLAYKSATGPWKYQSVNGISHKNDNEKFFDEVTLGEAGKFSIRLEFEAKTTFYGLGLADKAASVTPLLKSSAVRVLIVGDSWVWPSFNESGPVHVWDAYPGALSWLSGWNVISAGVRGQGYLSVAADETYKDRVVRDVIPQHPAVVIFTGSSNDHLFADQQIAEEMGRDIQALQKADPGVLIIVCSPYATGGDQKAPGQSKAMKAEANRIGVPYIDFINLPLFDQSNNGQGQLSQGHPTRLGSSYIARALLKELAAVK</sequence>
<dbReference type="SUPFAM" id="SSF52266">
    <property type="entry name" value="SGNH hydrolase"/>
    <property type="match status" value="1"/>
</dbReference>
<name>A0A6J7B3N2_9ZZZZ</name>
<accession>A0A6J7B3N2</accession>